<feature type="transmembrane region" description="Helical" evidence="7">
    <location>
        <begin position="537"/>
        <end position="555"/>
    </location>
</feature>
<evidence type="ECO:0000256" key="5">
    <source>
        <dbReference type="ARBA" id="ARBA00022989"/>
    </source>
</evidence>
<evidence type="ECO:0000313" key="10">
    <source>
        <dbReference type="Proteomes" id="UP000643701"/>
    </source>
</evidence>
<keyword evidence="6 7" id="KW-0472">Membrane</keyword>
<dbReference type="EMBL" id="JAANAS010000013">
    <property type="protein sequence ID" value="NGZ89032.1"/>
    <property type="molecule type" value="Genomic_DNA"/>
</dbReference>
<dbReference type="GO" id="GO:0008324">
    <property type="term" value="F:monoatomic cation transmembrane transporter activity"/>
    <property type="evidence" value="ECO:0007669"/>
    <property type="project" value="InterPro"/>
</dbReference>
<comment type="subcellular location">
    <subcellularLocation>
        <location evidence="1">Membrane</location>
        <topology evidence="1">Multi-pass membrane protein</topology>
    </subcellularLocation>
</comment>
<dbReference type="PANTHER" id="PTHR43652">
    <property type="entry name" value="BASIC AMINO ACID ANTIPORTER YFCC-RELATED"/>
    <property type="match status" value="1"/>
</dbReference>
<evidence type="ECO:0000256" key="6">
    <source>
        <dbReference type="ARBA" id="ARBA00023136"/>
    </source>
</evidence>
<feature type="transmembrane region" description="Helical" evidence="7">
    <location>
        <begin position="482"/>
        <end position="502"/>
    </location>
</feature>
<feature type="transmembrane region" description="Helical" evidence="7">
    <location>
        <begin position="181"/>
        <end position="201"/>
    </location>
</feature>
<feature type="domain" description="RCK C-terminal" evidence="8">
    <location>
        <begin position="208"/>
        <end position="292"/>
    </location>
</feature>
<comment type="caution">
    <text evidence="9">The sequence shown here is derived from an EMBL/GenBank/DDBJ whole genome shotgun (WGS) entry which is preliminary data.</text>
</comment>
<feature type="transmembrane region" description="Helical" evidence="7">
    <location>
        <begin position="575"/>
        <end position="596"/>
    </location>
</feature>
<evidence type="ECO:0000256" key="7">
    <source>
        <dbReference type="SAM" id="Phobius"/>
    </source>
</evidence>
<proteinExistence type="predicted"/>
<dbReference type="Pfam" id="PF02080">
    <property type="entry name" value="TrkA_C"/>
    <property type="match status" value="2"/>
</dbReference>
<reference evidence="9" key="1">
    <citation type="submission" date="2020-03" db="EMBL/GenBank/DDBJ databases">
        <title>Psychroflexus Maritimus sp. nov., isolate from marine sediment.</title>
        <authorList>
            <person name="Zhong Y.-L."/>
        </authorList>
    </citation>
    <scope>NUCLEOTIDE SEQUENCE</scope>
    <source>
        <strain evidence="9">C1</strain>
    </source>
</reference>
<dbReference type="GO" id="GO:0006813">
    <property type="term" value="P:potassium ion transport"/>
    <property type="evidence" value="ECO:0007669"/>
    <property type="project" value="InterPro"/>
</dbReference>
<dbReference type="Gene3D" id="3.30.70.1450">
    <property type="entry name" value="Regulator of K+ conductance, C-terminal domain"/>
    <property type="match status" value="2"/>
</dbReference>
<feature type="transmembrane region" description="Helical" evidence="7">
    <location>
        <begin position="137"/>
        <end position="161"/>
    </location>
</feature>
<feature type="transmembrane region" description="Helical" evidence="7">
    <location>
        <begin position="406"/>
        <end position="439"/>
    </location>
</feature>
<feature type="transmembrane region" description="Helical" evidence="7">
    <location>
        <begin position="6"/>
        <end position="21"/>
    </location>
</feature>
<dbReference type="GO" id="GO:0005886">
    <property type="term" value="C:plasma membrane"/>
    <property type="evidence" value="ECO:0007669"/>
    <property type="project" value="TreeGrafter"/>
</dbReference>
<dbReference type="InterPro" id="IPR006037">
    <property type="entry name" value="RCK_C"/>
</dbReference>
<dbReference type="Proteomes" id="UP000643701">
    <property type="component" value="Unassembled WGS sequence"/>
</dbReference>
<dbReference type="InterPro" id="IPR004680">
    <property type="entry name" value="Cit_transptr-like_dom"/>
</dbReference>
<evidence type="ECO:0000256" key="1">
    <source>
        <dbReference type="ARBA" id="ARBA00004141"/>
    </source>
</evidence>
<evidence type="ECO:0000256" key="2">
    <source>
        <dbReference type="ARBA" id="ARBA00022448"/>
    </source>
</evidence>
<keyword evidence="10" id="KW-1185">Reference proteome</keyword>
<dbReference type="Pfam" id="PF03600">
    <property type="entry name" value="CitMHS"/>
    <property type="match status" value="1"/>
</dbReference>
<name>A0A967DZ33_9FLAO</name>
<protein>
    <submittedName>
        <fullName evidence="9">SLC13 family permease</fullName>
    </submittedName>
</protein>
<dbReference type="AlphaFoldDB" id="A0A967DZ33"/>
<dbReference type="RefSeq" id="WP_166399300.1">
    <property type="nucleotide sequence ID" value="NZ_JAANAS010000013.1"/>
</dbReference>
<feature type="domain" description="RCK C-terminal" evidence="8">
    <location>
        <begin position="300"/>
        <end position="384"/>
    </location>
</feature>
<keyword evidence="4" id="KW-0677">Repeat</keyword>
<dbReference type="PANTHER" id="PTHR43652:SF2">
    <property type="entry name" value="BASIC AMINO ACID ANTIPORTER YFCC-RELATED"/>
    <property type="match status" value="1"/>
</dbReference>
<dbReference type="SUPFAM" id="SSF116726">
    <property type="entry name" value="TrkA C-terminal domain-like"/>
    <property type="match status" value="2"/>
</dbReference>
<dbReference type="PROSITE" id="PS01271">
    <property type="entry name" value="NA_SULFATE"/>
    <property type="match status" value="1"/>
</dbReference>
<feature type="transmembrane region" description="Helical" evidence="7">
    <location>
        <begin position="514"/>
        <end position="531"/>
    </location>
</feature>
<evidence type="ECO:0000313" key="9">
    <source>
        <dbReference type="EMBL" id="NGZ89032.1"/>
    </source>
</evidence>
<keyword evidence="2" id="KW-0813">Transport</keyword>
<gene>
    <name evidence="9" type="ORF">G7034_02050</name>
</gene>
<keyword evidence="5 7" id="KW-1133">Transmembrane helix</keyword>
<feature type="transmembrane region" description="Helical" evidence="7">
    <location>
        <begin position="92"/>
        <end position="125"/>
    </location>
</feature>
<sequence>MISASFITVAIIILAIILFATEKIPVDLSAIIIMLLLVFTGVISAEEGVAGFSNKATITVAFMFILSEALLKTGALQVLTQRLSKKFKNNSNVGLILMMIFIAVISAFINNTPVVAMFIPVVIQLGHRSNIDPSKMLIPLSFASIFGGMCTLIGTSTNILVSGIAEKEGLPSIGMFEMSKIGVILLVVGILYMSLIGKKLLPERNQKSNFSPSNNNRTYITQIQILENSSIIGQPIMDTDLVKDLDIDVIEVRREQTKIDQPSGDFVLFEGDLLKLRCDVDKIKALKDEVKILVKDVIQIGDSNFKDNKTSIVELVITSNSPILEQTLKKVDFRRRYRAIPLAIKHRDEIVDQDLYEVDLKAGDVILAEVKSHYLDQLKAYETQKNAPFLLLSEDPITSFNQKNFWIVLGLLLLMVTSASFGWIDIMIGAISSVAILALLKVMKMKEIYQSVNWSIVFLLACALSLGTAMNNTGLATKIGEFIIHSLGNWGLVAVISGLYLATSLLTELMSNNASAALMTPIAIAVASSLGMDALPFLITVMIAASATFMTPIGYQTNTMVYASGNYKFKDFLKVGVGLNLIFWVLTSLLIPFFYWSQ</sequence>
<dbReference type="InterPro" id="IPR051679">
    <property type="entry name" value="DASS-Related_Transporters"/>
</dbReference>
<dbReference type="InterPro" id="IPR031312">
    <property type="entry name" value="Na/sul_symport_CS"/>
</dbReference>
<dbReference type="InterPro" id="IPR036721">
    <property type="entry name" value="RCK_C_sf"/>
</dbReference>
<evidence type="ECO:0000256" key="3">
    <source>
        <dbReference type="ARBA" id="ARBA00022692"/>
    </source>
</evidence>
<feature type="transmembrane region" description="Helical" evidence="7">
    <location>
        <begin position="28"/>
        <end position="45"/>
    </location>
</feature>
<accession>A0A967DZ33</accession>
<feature type="transmembrane region" description="Helical" evidence="7">
    <location>
        <begin position="451"/>
        <end position="470"/>
    </location>
</feature>
<feature type="transmembrane region" description="Helical" evidence="7">
    <location>
        <begin position="51"/>
        <end position="71"/>
    </location>
</feature>
<evidence type="ECO:0000256" key="4">
    <source>
        <dbReference type="ARBA" id="ARBA00022737"/>
    </source>
</evidence>
<dbReference type="PROSITE" id="PS51202">
    <property type="entry name" value="RCK_C"/>
    <property type="match status" value="2"/>
</dbReference>
<evidence type="ECO:0000259" key="8">
    <source>
        <dbReference type="PROSITE" id="PS51202"/>
    </source>
</evidence>
<keyword evidence="3 7" id="KW-0812">Transmembrane</keyword>
<organism evidence="9 10">
    <name type="scientific">Psychroflexus maritimus</name>
    <dbReference type="NCBI Taxonomy" id="2714865"/>
    <lineage>
        <taxon>Bacteria</taxon>
        <taxon>Pseudomonadati</taxon>
        <taxon>Bacteroidota</taxon>
        <taxon>Flavobacteriia</taxon>
        <taxon>Flavobacteriales</taxon>
        <taxon>Flavobacteriaceae</taxon>
        <taxon>Psychroflexus</taxon>
    </lineage>
</organism>